<keyword evidence="3" id="KW-0119">Carbohydrate metabolism</keyword>
<gene>
    <name evidence="5" type="ORF">PUP29_01800</name>
</gene>
<dbReference type="Gene3D" id="3.30.420.40">
    <property type="match status" value="2"/>
</dbReference>
<dbReference type="SUPFAM" id="SSF46785">
    <property type="entry name" value="Winged helix' DNA-binding domain"/>
    <property type="match status" value="1"/>
</dbReference>
<dbReference type="Pfam" id="PF00480">
    <property type="entry name" value="ROK"/>
    <property type="match status" value="1"/>
</dbReference>
<evidence type="ECO:0000313" key="5">
    <source>
        <dbReference type="EMBL" id="XCC62688.1"/>
    </source>
</evidence>
<dbReference type="GO" id="GO:0042732">
    <property type="term" value="P:D-xylose metabolic process"/>
    <property type="evidence" value="ECO:0007669"/>
    <property type="project" value="UniProtKB-KW"/>
</dbReference>
<protein>
    <submittedName>
        <fullName evidence="5">ROK family protein</fullName>
    </submittedName>
</protein>
<dbReference type="InterPro" id="IPR000835">
    <property type="entry name" value="HTH_MarR-typ"/>
</dbReference>
<comment type="function">
    <text evidence="1">Transcriptional repressor of xylose-utilizing enzymes.</text>
</comment>
<dbReference type="PANTHER" id="PTHR18964">
    <property type="entry name" value="ROK (REPRESSOR, ORF, KINASE) FAMILY"/>
    <property type="match status" value="1"/>
</dbReference>
<accession>A0AAU8A910</accession>
<dbReference type="RefSeq" id="WP_079547528.1">
    <property type="nucleotide sequence ID" value="NZ_CP117826.1"/>
</dbReference>
<dbReference type="Pfam" id="PF12802">
    <property type="entry name" value="MarR_2"/>
    <property type="match status" value="1"/>
</dbReference>
<dbReference type="SUPFAM" id="SSF53067">
    <property type="entry name" value="Actin-like ATPase domain"/>
    <property type="match status" value="1"/>
</dbReference>
<evidence type="ECO:0000259" key="4">
    <source>
        <dbReference type="Pfam" id="PF12802"/>
    </source>
</evidence>
<comment type="similarity">
    <text evidence="2">Belongs to the ROK (NagC/XylR) family.</text>
</comment>
<feature type="domain" description="HTH marR-type" evidence="4">
    <location>
        <begin position="15"/>
        <end position="60"/>
    </location>
</feature>
<evidence type="ECO:0000256" key="1">
    <source>
        <dbReference type="ARBA" id="ARBA00002486"/>
    </source>
</evidence>
<dbReference type="PANTHER" id="PTHR18964:SF149">
    <property type="entry name" value="BIFUNCTIONAL UDP-N-ACETYLGLUCOSAMINE 2-EPIMERASE_N-ACETYLMANNOSAMINE KINASE"/>
    <property type="match status" value="1"/>
</dbReference>
<dbReference type="InterPro" id="IPR000600">
    <property type="entry name" value="ROK"/>
</dbReference>
<evidence type="ECO:0000256" key="2">
    <source>
        <dbReference type="ARBA" id="ARBA00006479"/>
    </source>
</evidence>
<dbReference type="InterPro" id="IPR036388">
    <property type="entry name" value="WH-like_DNA-bd_sf"/>
</dbReference>
<name>A0AAU8A910_9FIRM</name>
<keyword evidence="3" id="KW-0859">Xylose metabolism</keyword>
<proteinExistence type="inferred from homology"/>
<dbReference type="AlphaFoldDB" id="A0AAU8A910"/>
<evidence type="ECO:0000256" key="3">
    <source>
        <dbReference type="ARBA" id="ARBA00022629"/>
    </source>
</evidence>
<dbReference type="InterPro" id="IPR036390">
    <property type="entry name" value="WH_DNA-bd_sf"/>
</dbReference>
<reference evidence="5" key="1">
    <citation type="submission" date="2023-02" db="EMBL/GenBank/DDBJ databases">
        <title>Gut commensal Christensenella minuta modulates host metabolism via a new class of secondary bile acids.</title>
        <authorList>
            <person name="Liu C."/>
        </authorList>
    </citation>
    <scope>NUCLEOTIDE SEQUENCE</scope>
    <source>
        <strain evidence="5">CA70</strain>
    </source>
</reference>
<dbReference type="EMBL" id="CP117826">
    <property type="protein sequence ID" value="XCC62688.1"/>
    <property type="molecule type" value="Genomic_DNA"/>
</dbReference>
<dbReference type="GO" id="GO:0003700">
    <property type="term" value="F:DNA-binding transcription factor activity"/>
    <property type="evidence" value="ECO:0007669"/>
    <property type="project" value="InterPro"/>
</dbReference>
<organism evidence="5">
    <name type="scientific">Christensenella massiliensis</name>
    <dbReference type="NCBI Taxonomy" id="1805714"/>
    <lineage>
        <taxon>Bacteria</taxon>
        <taxon>Bacillati</taxon>
        <taxon>Bacillota</taxon>
        <taxon>Clostridia</taxon>
        <taxon>Christensenellales</taxon>
        <taxon>Christensenellaceae</taxon>
        <taxon>Christensenella</taxon>
    </lineage>
</organism>
<dbReference type="Gene3D" id="1.10.10.10">
    <property type="entry name" value="Winged helix-like DNA-binding domain superfamily/Winged helix DNA-binding domain"/>
    <property type="match status" value="1"/>
</dbReference>
<dbReference type="InterPro" id="IPR043129">
    <property type="entry name" value="ATPase_NBD"/>
</dbReference>
<sequence>MMIDINRVELSEKDRNQLQVLEELISHDKVSASDIVSKIGISAATISRVFRNLKEKELIQYLGKEKTEKGRSPELFSINRGYGYMLHYYMTAAEIHGYLLDITGHLEEQYGVKYRSQGTLEELLGVIEKIKDRLMTANGQRNRRLLAAGFSIPGVINQKLRMIHKIPDIYFLSDTKFFDYAERILGVPVIINNVAWLAAVGEKTCSYPFIEDMAYINITEFIGIGMGIIIGNKLVKGGRNYAGEIGQTCFDSGYSFQEYRDGSGQFEHEASLQTLYGRVMQKLNNGGCKVLRLLMEEQECEISLELLEKAAEEGDLDVKDIFDRMLKAWAIILINIDLILNPEMIILGGKISEKNHYILNTLREMFADLGMFKPEIRVSTLGEDAQLYGGIQELKEYVFNNIILQKVIN</sequence>